<dbReference type="Proteomes" id="UP000185003">
    <property type="component" value="Unassembled WGS sequence"/>
</dbReference>
<accession>A0A1N6FW54</accession>
<comment type="similarity">
    <text evidence="2">Belongs to the class-V pyridoxal-phosphate-dependent aminotransferase family. NifS/IscS subfamily.</text>
</comment>
<evidence type="ECO:0000256" key="4">
    <source>
        <dbReference type="ARBA" id="ARBA00022679"/>
    </source>
</evidence>
<evidence type="ECO:0000256" key="10">
    <source>
        <dbReference type="ARBA" id="ARBA00050776"/>
    </source>
</evidence>
<dbReference type="RefSeq" id="WP_143197425.1">
    <property type="nucleotide sequence ID" value="NZ_FSRA01000001.1"/>
</dbReference>
<comment type="cofactor">
    <cofactor evidence="1 11">
        <name>pyridoxal 5'-phosphate</name>
        <dbReference type="ChEBI" id="CHEBI:597326"/>
    </cofactor>
</comment>
<dbReference type="FunFam" id="3.40.640.10:FF:000003">
    <property type="entry name" value="Cysteine desulfurase IscS"/>
    <property type="match status" value="1"/>
</dbReference>
<dbReference type="GO" id="GO:0046872">
    <property type="term" value="F:metal ion binding"/>
    <property type="evidence" value="ECO:0007669"/>
    <property type="project" value="UniProtKB-KW"/>
</dbReference>
<dbReference type="STRING" id="536979.SAMN04488055_2446"/>
<keyword evidence="7" id="KW-0663">Pyridoxal phosphate</keyword>
<dbReference type="GO" id="GO:0031071">
    <property type="term" value="F:cysteine desulfurase activity"/>
    <property type="evidence" value="ECO:0007669"/>
    <property type="project" value="UniProtKB-EC"/>
</dbReference>
<sequence>MITVPLYFDYCATTPCDPRVVEEMLPYFTHHYGNTASRDHGFGWMAKEATEHAREQVAHLIQANPKQIVFTSGATEAINLALKGLAEANASKGKHIITARTEHTAVLDTCAYLEEKGFSITYLHTDQQGQISLEDLEHAIRKETICIALMYANNETGVIHPVKAIGTIARKYGVCFMCDATQAVGKIPVNVEDIDLMPFSAHKLYGPKGVGALYVRNNKTILQQLHGGAHERGNRSGTLNTPGIIGFGKAAEICHMESATLRDKMERELLASLPGSFVNGSGNRLPHVSNILFPGIDSEQLLLTVSKHLALSRGSACSGIVQQPSHVLLAMGLTREDARNSIRISLGRFTKEEEVNFAVGLLTETVRKLQPVYERD</sequence>
<evidence type="ECO:0000256" key="1">
    <source>
        <dbReference type="ARBA" id="ARBA00001933"/>
    </source>
</evidence>
<keyword evidence="9" id="KW-0411">Iron-sulfur</keyword>
<keyword evidence="6" id="KW-0479">Metal-binding</keyword>
<keyword evidence="8" id="KW-0408">Iron</keyword>
<reference evidence="13 14" key="1">
    <citation type="submission" date="2016-11" db="EMBL/GenBank/DDBJ databases">
        <authorList>
            <person name="Jaros S."/>
            <person name="Januszkiewicz K."/>
            <person name="Wedrychowicz H."/>
        </authorList>
    </citation>
    <scope>NUCLEOTIDE SEQUENCE [LARGE SCALE GENOMIC DNA]</scope>
    <source>
        <strain evidence="13 14">DSM 24787</strain>
    </source>
</reference>
<gene>
    <name evidence="13" type="ORF">SAMN04488055_2446</name>
</gene>
<keyword evidence="4" id="KW-0808">Transferase</keyword>
<dbReference type="SUPFAM" id="SSF53383">
    <property type="entry name" value="PLP-dependent transferases"/>
    <property type="match status" value="1"/>
</dbReference>
<dbReference type="Pfam" id="PF00266">
    <property type="entry name" value="Aminotran_5"/>
    <property type="match status" value="1"/>
</dbReference>
<comment type="catalytic activity">
    <reaction evidence="10">
        <text>(sulfur carrier)-H + L-cysteine = (sulfur carrier)-SH + L-alanine</text>
        <dbReference type="Rhea" id="RHEA:43892"/>
        <dbReference type="Rhea" id="RHEA-COMP:14737"/>
        <dbReference type="Rhea" id="RHEA-COMP:14739"/>
        <dbReference type="ChEBI" id="CHEBI:29917"/>
        <dbReference type="ChEBI" id="CHEBI:35235"/>
        <dbReference type="ChEBI" id="CHEBI:57972"/>
        <dbReference type="ChEBI" id="CHEBI:64428"/>
        <dbReference type="EC" id="2.8.1.7"/>
    </reaction>
</comment>
<dbReference type="PANTHER" id="PTHR11601:SF34">
    <property type="entry name" value="CYSTEINE DESULFURASE"/>
    <property type="match status" value="1"/>
</dbReference>
<name>A0A1N6FW54_9BACT</name>
<evidence type="ECO:0000256" key="8">
    <source>
        <dbReference type="ARBA" id="ARBA00023004"/>
    </source>
</evidence>
<dbReference type="InterPro" id="IPR016454">
    <property type="entry name" value="Cysteine_dSase"/>
</dbReference>
<proteinExistence type="inferred from homology"/>
<evidence type="ECO:0000313" key="13">
    <source>
        <dbReference type="EMBL" id="SIN99529.1"/>
    </source>
</evidence>
<protein>
    <recommendedName>
        <fullName evidence="3">cysteine desulfurase</fullName>
        <ecNumber evidence="3">2.8.1.7</ecNumber>
    </recommendedName>
</protein>
<dbReference type="PIRSF" id="PIRSF005572">
    <property type="entry name" value="NifS"/>
    <property type="match status" value="1"/>
</dbReference>
<dbReference type="GO" id="GO:0051537">
    <property type="term" value="F:2 iron, 2 sulfur cluster binding"/>
    <property type="evidence" value="ECO:0007669"/>
    <property type="project" value="UniProtKB-KW"/>
</dbReference>
<dbReference type="InterPro" id="IPR015424">
    <property type="entry name" value="PyrdxlP-dep_Trfase"/>
</dbReference>
<evidence type="ECO:0000256" key="3">
    <source>
        <dbReference type="ARBA" id="ARBA00012239"/>
    </source>
</evidence>
<evidence type="ECO:0000256" key="9">
    <source>
        <dbReference type="ARBA" id="ARBA00023014"/>
    </source>
</evidence>
<dbReference type="EC" id="2.8.1.7" evidence="3"/>
<evidence type="ECO:0000313" key="14">
    <source>
        <dbReference type="Proteomes" id="UP000185003"/>
    </source>
</evidence>
<dbReference type="InterPro" id="IPR000192">
    <property type="entry name" value="Aminotrans_V_dom"/>
</dbReference>
<keyword evidence="5" id="KW-0001">2Fe-2S</keyword>
<dbReference type="PROSITE" id="PS00595">
    <property type="entry name" value="AA_TRANSFER_CLASS_5"/>
    <property type="match status" value="1"/>
</dbReference>
<dbReference type="Gene3D" id="3.40.640.10">
    <property type="entry name" value="Type I PLP-dependent aspartate aminotransferase-like (Major domain)"/>
    <property type="match status" value="1"/>
</dbReference>
<evidence type="ECO:0000259" key="12">
    <source>
        <dbReference type="Pfam" id="PF00266"/>
    </source>
</evidence>
<dbReference type="EMBL" id="FSRA01000001">
    <property type="protein sequence ID" value="SIN99529.1"/>
    <property type="molecule type" value="Genomic_DNA"/>
</dbReference>
<dbReference type="InterPro" id="IPR015422">
    <property type="entry name" value="PyrdxlP-dep_Trfase_small"/>
</dbReference>
<keyword evidence="14" id="KW-1185">Reference proteome</keyword>
<feature type="domain" description="Aminotransferase class V" evidence="12">
    <location>
        <begin position="7"/>
        <end position="356"/>
    </location>
</feature>
<dbReference type="InterPro" id="IPR020578">
    <property type="entry name" value="Aminotrans_V_PyrdxlP_BS"/>
</dbReference>
<dbReference type="Gene3D" id="3.90.1150.10">
    <property type="entry name" value="Aspartate Aminotransferase, domain 1"/>
    <property type="match status" value="1"/>
</dbReference>
<dbReference type="AlphaFoldDB" id="A0A1N6FW54"/>
<evidence type="ECO:0000256" key="2">
    <source>
        <dbReference type="ARBA" id="ARBA00006490"/>
    </source>
</evidence>
<evidence type="ECO:0000256" key="5">
    <source>
        <dbReference type="ARBA" id="ARBA00022714"/>
    </source>
</evidence>
<dbReference type="InterPro" id="IPR015421">
    <property type="entry name" value="PyrdxlP-dep_Trfase_major"/>
</dbReference>
<dbReference type="PANTHER" id="PTHR11601">
    <property type="entry name" value="CYSTEINE DESULFURYLASE FAMILY MEMBER"/>
    <property type="match status" value="1"/>
</dbReference>
<dbReference type="OrthoDB" id="9804366at2"/>
<organism evidence="13 14">
    <name type="scientific">Chitinophaga niabensis</name>
    <dbReference type="NCBI Taxonomy" id="536979"/>
    <lineage>
        <taxon>Bacteria</taxon>
        <taxon>Pseudomonadati</taxon>
        <taxon>Bacteroidota</taxon>
        <taxon>Chitinophagia</taxon>
        <taxon>Chitinophagales</taxon>
        <taxon>Chitinophagaceae</taxon>
        <taxon>Chitinophaga</taxon>
    </lineage>
</organism>
<evidence type="ECO:0000256" key="7">
    <source>
        <dbReference type="ARBA" id="ARBA00022898"/>
    </source>
</evidence>
<evidence type="ECO:0000256" key="11">
    <source>
        <dbReference type="RuleBase" id="RU004504"/>
    </source>
</evidence>
<evidence type="ECO:0000256" key="6">
    <source>
        <dbReference type="ARBA" id="ARBA00022723"/>
    </source>
</evidence>